<keyword evidence="1" id="KW-1133">Transmembrane helix</keyword>
<evidence type="ECO:0008006" key="4">
    <source>
        <dbReference type="Google" id="ProtNLM"/>
    </source>
</evidence>
<evidence type="ECO:0000313" key="2">
    <source>
        <dbReference type="EMBL" id="PZT48966.1"/>
    </source>
</evidence>
<gene>
    <name evidence="2" type="ORF">B6S12_01340</name>
</gene>
<protein>
    <recommendedName>
        <fullName evidence="4">TPM domain-containing protein</fullName>
    </recommendedName>
</protein>
<proteinExistence type="predicted"/>
<sequence length="195" mass="22839">MRSFKIIIGILSLWIFSVSLNAKSFVLDNQGILVEKTTDFMEILSLEVYEKSGVRMYVVALEDLGDMSLQEREQTYTKGLKEPYLVLFFVKNNKKIDIITSKSVETMFDKRAVYWDYIVPLIPLKDEELTQQNISAFLLNGFVDIADRIAEFHKIELEHNFPKQNKGVQIATRMTLYVMMFVLLVLFLFVYLRRK</sequence>
<organism evidence="2 3">
    <name type="scientific">Helicobacter valdiviensis</name>
    <dbReference type="NCBI Taxonomy" id="1458358"/>
    <lineage>
        <taxon>Bacteria</taxon>
        <taxon>Pseudomonadati</taxon>
        <taxon>Campylobacterota</taxon>
        <taxon>Epsilonproteobacteria</taxon>
        <taxon>Campylobacterales</taxon>
        <taxon>Helicobacteraceae</taxon>
        <taxon>Helicobacter</taxon>
    </lineage>
</organism>
<evidence type="ECO:0000313" key="3">
    <source>
        <dbReference type="Proteomes" id="UP000249746"/>
    </source>
</evidence>
<dbReference type="RefSeq" id="WP_111229024.1">
    <property type="nucleotide sequence ID" value="NZ_NBIU01000002.1"/>
</dbReference>
<keyword evidence="1" id="KW-0812">Transmembrane</keyword>
<name>A0A2W6NNE5_9HELI</name>
<accession>A0A2W6NNE5</accession>
<feature type="transmembrane region" description="Helical" evidence="1">
    <location>
        <begin position="174"/>
        <end position="192"/>
    </location>
</feature>
<evidence type="ECO:0000256" key="1">
    <source>
        <dbReference type="SAM" id="Phobius"/>
    </source>
</evidence>
<dbReference type="AlphaFoldDB" id="A0A2W6NNE5"/>
<dbReference type="Proteomes" id="UP000249746">
    <property type="component" value="Unassembled WGS sequence"/>
</dbReference>
<comment type="caution">
    <text evidence="2">The sequence shown here is derived from an EMBL/GenBank/DDBJ whole genome shotgun (WGS) entry which is preliminary data.</text>
</comment>
<dbReference type="Gene3D" id="3.10.310.50">
    <property type="match status" value="1"/>
</dbReference>
<keyword evidence="1" id="KW-0472">Membrane</keyword>
<dbReference type="EMBL" id="NBIU01000002">
    <property type="protein sequence ID" value="PZT48966.1"/>
    <property type="molecule type" value="Genomic_DNA"/>
</dbReference>
<dbReference type="OrthoDB" id="5362685at2"/>
<keyword evidence="3" id="KW-1185">Reference proteome</keyword>
<reference evidence="2 3" key="1">
    <citation type="submission" date="2017-03" db="EMBL/GenBank/DDBJ databases">
        <title>Genomic and clinical evidence uncovers the enterohepatic species Helicobacter valdiviensis as a potential human intestinal pathogen.</title>
        <authorList>
            <person name="Fresia P."/>
            <person name="Jara R."/>
            <person name="Sierra R."/>
            <person name="Ferres I."/>
            <person name="Greif G."/>
            <person name="Iraola G."/>
            <person name="Collado L."/>
        </authorList>
    </citation>
    <scope>NUCLEOTIDE SEQUENCE [LARGE SCALE GENOMIC DNA]</scope>
    <source>
        <strain evidence="2 3">WBE14</strain>
    </source>
</reference>